<comment type="caution">
    <text evidence="1">The sequence shown here is derived from an EMBL/GenBank/DDBJ whole genome shotgun (WGS) entry which is preliminary data.</text>
</comment>
<gene>
    <name evidence="1" type="ORF">Krac_0035</name>
</gene>
<sequence length="99" mass="11313">MYDHIEPTFEIHVVGYQYLGRGPQVFGDPSGRWMGGSDIFYRCANCGSFMPVSTNEYYHCQCRAMSLDADAGRFGSSYGDHNILVYRRCNECSFSTWPQ</sequence>
<dbReference type="Proteomes" id="UP000004508">
    <property type="component" value="Unassembled WGS sequence"/>
</dbReference>
<protein>
    <submittedName>
        <fullName evidence="1">Uncharacterized protein</fullName>
    </submittedName>
</protein>
<name>D6U8X3_KTERA</name>
<evidence type="ECO:0000313" key="2">
    <source>
        <dbReference type="Proteomes" id="UP000004508"/>
    </source>
</evidence>
<dbReference type="AlphaFoldDB" id="D6U8X3"/>
<keyword evidence="2" id="KW-1185">Reference proteome</keyword>
<evidence type="ECO:0000313" key="1">
    <source>
        <dbReference type="EMBL" id="EFH79581.1"/>
    </source>
</evidence>
<organism evidence="1 2">
    <name type="scientific">Ktedonobacter racemifer DSM 44963</name>
    <dbReference type="NCBI Taxonomy" id="485913"/>
    <lineage>
        <taxon>Bacteria</taxon>
        <taxon>Bacillati</taxon>
        <taxon>Chloroflexota</taxon>
        <taxon>Ktedonobacteria</taxon>
        <taxon>Ktedonobacterales</taxon>
        <taxon>Ktedonobacteraceae</taxon>
        <taxon>Ktedonobacter</taxon>
    </lineage>
</organism>
<reference evidence="1 2" key="1">
    <citation type="journal article" date="2011" name="Stand. Genomic Sci.">
        <title>Non-contiguous finished genome sequence and contextual data of the filamentous soil bacterium Ktedonobacter racemifer type strain (SOSP1-21).</title>
        <authorList>
            <person name="Chang Y.J."/>
            <person name="Land M."/>
            <person name="Hauser L."/>
            <person name="Chertkov O."/>
            <person name="Del Rio T.G."/>
            <person name="Nolan M."/>
            <person name="Copeland A."/>
            <person name="Tice H."/>
            <person name="Cheng J.F."/>
            <person name="Lucas S."/>
            <person name="Han C."/>
            <person name="Goodwin L."/>
            <person name="Pitluck S."/>
            <person name="Ivanova N."/>
            <person name="Ovchinikova G."/>
            <person name="Pati A."/>
            <person name="Chen A."/>
            <person name="Palaniappan K."/>
            <person name="Mavromatis K."/>
            <person name="Liolios K."/>
            <person name="Brettin T."/>
            <person name="Fiebig A."/>
            <person name="Rohde M."/>
            <person name="Abt B."/>
            <person name="Goker M."/>
            <person name="Detter J.C."/>
            <person name="Woyke T."/>
            <person name="Bristow J."/>
            <person name="Eisen J.A."/>
            <person name="Markowitz V."/>
            <person name="Hugenholtz P."/>
            <person name="Kyrpides N.C."/>
            <person name="Klenk H.P."/>
            <person name="Lapidus A."/>
        </authorList>
    </citation>
    <scope>NUCLEOTIDE SEQUENCE [LARGE SCALE GENOMIC DNA]</scope>
    <source>
        <strain evidence="2">DSM 44963</strain>
    </source>
</reference>
<accession>D6U8X3</accession>
<dbReference type="InParanoid" id="D6U8X3"/>
<dbReference type="EMBL" id="ADVG01000007">
    <property type="protein sequence ID" value="EFH79581.1"/>
    <property type="molecule type" value="Genomic_DNA"/>
</dbReference>
<proteinExistence type="predicted"/>